<keyword evidence="2" id="KW-1185">Reference proteome</keyword>
<proteinExistence type="predicted"/>
<protein>
    <submittedName>
        <fullName evidence="1">Os05g0302350 protein</fullName>
    </submittedName>
</protein>
<accession>A0A0P0WKJ6</accession>
<reference evidence="1 2" key="2">
    <citation type="journal article" date="2013" name="Plant Cell Physiol.">
        <title>Rice Annotation Project Database (RAP-DB): an integrative and interactive database for rice genomics.</title>
        <authorList>
            <person name="Sakai H."/>
            <person name="Lee S.S."/>
            <person name="Tanaka T."/>
            <person name="Numa H."/>
            <person name="Kim J."/>
            <person name="Kawahara Y."/>
            <person name="Wakimoto H."/>
            <person name="Yang C.C."/>
            <person name="Iwamoto M."/>
            <person name="Abe T."/>
            <person name="Yamada Y."/>
            <person name="Muto A."/>
            <person name="Inokuchi H."/>
            <person name="Ikemura T."/>
            <person name="Matsumoto T."/>
            <person name="Sasaki T."/>
            <person name="Itoh T."/>
        </authorList>
    </citation>
    <scope>NUCLEOTIDE SEQUENCE [LARGE SCALE GENOMIC DNA]</scope>
    <source>
        <strain evidence="2">cv. Nipponbare</strain>
    </source>
</reference>
<dbReference type="PaxDb" id="39947-A0A0P0WKJ6"/>
<dbReference type="InParanoid" id="A0A0P0WKJ6"/>
<dbReference type="EMBL" id="AP014961">
    <property type="protein sequence ID" value="BAS93236.1"/>
    <property type="molecule type" value="Genomic_DNA"/>
</dbReference>
<reference evidence="1 2" key="3">
    <citation type="journal article" date="2013" name="Rice">
        <title>Improvement of the Oryza sativa Nipponbare reference genome using next generation sequence and optical map data.</title>
        <authorList>
            <person name="Kawahara Y."/>
            <person name="de la Bastide M."/>
            <person name="Hamilton J.P."/>
            <person name="Kanamori H."/>
            <person name="McCombie W.R."/>
            <person name="Ouyang S."/>
            <person name="Schwartz D.C."/>
            <person name="Tanaka T."/>
            <person name="Wu J."/>
            <person name="Zhou S."/>
            <person name="Childs K.L."/>
            <person name="Davidson R.M."/>
            <person name="Lin H."/>
            <person name="Quesada-Ocampo L."/>
            <person name="Vaillancourt B."/>
            <person name="Sakai H."/>
            <person name="Lee S.S."/>
            <person name="Kim J."/>
            <person name="Numa H."/>
            <person name="Itoh T."/>
            <person name="Buell C.R."/>
            <person name="Matsumoto T."/>
        </authorList>
    </citation>
    <scope>NUCLEOTIDE SEQUENCE [LARGE SCALE GENOMIC DNA]</scope>
    <source>
        <strain evidence="2">cv. Nipponbare</strain>
    </source>
</reference>
<name>A0A0P0WKJ6_ORYSJ</name>
<evidence type="ECO:0000313" key="1">
    <source>
        <dbReference type="EMBL" id="BAS93236.1"/>
    </source>
</evidence>
<sequence length="84" mass="9240">MGEIWWAAAEAISIEKRKEKREVRGLVLRGRESERGNDLARALHHGGPPLGVVVGPGRWAPPVSVSPLFVFYTSIRTRSGCVCD</sequence>
<reference evidence="2" key="1">
    <citation type="journal article" date="2005" name="Nature">
        <title>The map-based sequence of the rice genome.</title>
        <authorList>
            <consortium name="International rice genome sequencing project (IRGSP)"/>
            <person name="Matsumoto T."/>
            <person name="Wu J."/>
            <person name="Kanamori H."/>
            <person name="Katayose Y."/>
            <person name="Fujisawa M."/>
            <person name="Namiki N."/>
            <person name="Mizuno H."/>
            <person name="Yamamoto K."/>
            <person name="Antonio B.A."/>
            <person name="Baba T."/>
            <person name="Sakata K."/>
            <person name="Nagamura Y."/>
            <person name="Aoki H."/>
            <person name="Arikawa K."/>
            <person name="Arita K."/>
            <person name="Bito T."/>
            <person name="Chiden Y."/>
            <person name="Fujitsuka N."/>
            <person name="Fukunaka R."/>
            <person name="Hamada M."/>
            <person name="Harada C."/>
            <person name="Hayashi A."/>
            <person name="Hijishita S."/>
            <person name="Honda M."/>
            <person name="Hosokawa S."/>
            <person name="Ichikawa Y."/>
            <person name="Idonuma A."/>
            <person name="Iijima M."/>
            <person name="Ikeda M."/>
            <person name="Ikeno M."/>
            <person name="Ito K."/>
            <person name="Ito S."/>
            <person name="Ito T."/>
            <person name="Ito Y."/>
            <person name="Ito Y."/>
            <person name="Iwabuchi A."/>
            <person name="Kamiya K."/>
            <person name="Karasawa W."/>
            <person name="Kurita K."/>
            <person name="Katagiri S."/>
            <person name="Kikuta A."/>
            <person name="Kobayashi H."/>
            <person name="Kobayashi N."/>
            <person name="Machita K."/>
            <person name="Maehara T."/>
            <person name="Masukawa M."/>
            <person name="Mizubayashi T."/>
            <person name="Mukai Y."/>
            <person name="Nagasaki H."/>
            <person name="Nagata Y."/>
            <person name="Naito S."/>
            <person name="Nakashima M."/>
            <person name="Nakama Y."/>
            <person name="Nakamichi Y."/>
            <person name="Nakamura M."/>
            <person name="Meguro A."/>
            <person name="Negishi M."/>
            <person name="Ohta I."/>
            <person name="Ohta T."/>
            <person name="Okamoto M."/>
            <person name="Ono N."/>
            <person name="Saji S."/>
            <person name="Sakaguchi M."/>
            <person name="Sakai K."/>
            <person name="Shibata M."/>
            <person name="Shimokawa T."/>
            <person name="Song J."/>
            <person name="Takazaki Y."/>
            <person name="Terasawa K."/>
            <person name="Tsugane M."/>
            <person name="Tsuji K."/>
            <person name="Ueda S."/>
            <person name="Waki K."/>
            <person name="Yamagata H."/>
            <person name="Yamamoto M."/>
            <person name="Yamamoto S."/>
            <person name="Yamane H."/>
            <person name="Yoshiki S."/>
            <person name="Yoshihara R."/>
            <person name="Yukawa K."/>
            <person name="Zhong H."/>
            <person name="Yano M."/>
            <person name="Yuan Q."/>
            <person name="Ouyang S."/>
            <person name="Liu J."/>
            <person name="Jones K.M."/>
            <person name="Gansberger K."/>
            <person name="Moffat K."/>
            <person name="Hill J."/>
            <person name="Bera J."/>
            <person name="Fadrosh D."/>
            <person name="Jin S."/>
            <person name="Johri S."/>
            <person name="Kim M."/>
            <person name="Overton L."/>
            <person name="Reardon M."/>
            <person name="Tsitrin T."/>
            <person name="Vuong H."/>
            <person name="Weaver B."/>
            <person name="Ciecko A."/>
            <person name="Tallon L."/>
            <person name="Jackson J."/>
            <person name="Pai G."/>
            <person name="Aken S.V."/>
            <person name="Utterback T."/>
            <person name="Reidmuller S."/>
            <person name="Feldblyum T."/>
            <person name="Hsiao J."/>
            <person name="Zismann V."/>
            <person name="Iobst S."/>
            <person name="de Vazeille A.R."/>
            <person name="Buell C.R."/>
            <person name="Ying K."/>
            <person name="Li Y."/>
            <person name="Lu T."/>
            <person name="Huang Y."/>
            <person name="Zhao Q."/>
            <person name="Feng Q."/>
            <person name="Zhang L."/>
            <person name="Zhu J."/>
            <person name="Weng Q."/>
            <person name="Mu J."/>
            <person name="Lu Y."/>
            <person name="Fan D."/>
            <person name="Liu Y."/>
            <person name="Guan J."/>
            <person name="Zhang Y."/>
            <person name="Yu S."/>
            <person name="Liu X."/>
            <person name="Zhang Y."/>
            <person name="Hong G."/>
            <person name="Han B."/>
            <person name="Choisne N."/>
            <person name="Demange N."/>
            <person name="Orjeda G."/>
            <person name="Samain S."/>
            <person name="Cattolico L."/>
            <person name="Pelletier E."/>
            <person name="Couloux A."/>
            <person name="Segurens B."/>
            <person name="Wincker P."/>
            <person name="D'Hont A."/>
            <person name="Scarpelli C."/>
            <person name="Weissenbach J."/>
            <person name="Salanoubat M."/>
            <person name="Quetier F."/>
            <person name="Yu Y."/>
            <person name="Kim H.R."/>
            <person name="Rambo T."/>
            <person name="Currie J."/>
            <person name="Collura K."/>
            <person name="Luo M."/>
            <person name="Yang T."/>
            <person name="Ammiraju J.S.S."/>
            <person name="Engler F."/>
            <person name="Soderlund C."/>
            <person name="Wing R.A."/>
            <person name="Palmer L.E."/>
            <person name="de la Bastide M."/>
            <person name="Spiegel L."/>
            <person name="Nascimento L."/>
            <person name="Zutavern T."/>
            <person name="O'Shaughnessy A."/>
            <person name="Dike S."/>
            <person name="Dedhia N."/>
            <person name="Preston R."/>
            <person name="Balija V."/>
            <person name="McCombie W.R."/>
            <person name="Chow T."/>
            <person name="Chen H."/>
            <person name="Chung M."/>
            <person name="Chen C."/>
            <person name="Shaw J."/>
            <person name="Wu H."/>
            <person name="Hsiao K."/>
            <person name="Chao Y."/>
            <person name="Chu M."/>
            <person name="Cheng C."/>
            <person name="Hour A."/>
            <person name="Lee P."/>
            <person name="Lin S."/>
            <person name="Lin Y."/>
            <person name="Liou J."/>
            <person name="Liu S."/>
            <person name="Hsing Y."/>
            <person name="Raghuvanshi S."/>
            <person name="Mohanty A."/>
            <person name="Bharti A.K."/>
            <person name="Gaur A."/>
            <person name="Gupta V."/>
            <person name="Kumar D."/>
            <person name="Ravi V."/>
            <person name="Vij S."/>
            <person name="Kapur A."/>
            <person name="Khurana P."/>
            <person name="Khurana P."/>
            <person name="Khurana J.P."/>
            <person name="Tyagi A.K."/>
            <person name="Gaikwad K."/>
            <person name="Singh A."/>
            <person name="Dalal V."/>
            <person name="Srivastava S."/>
            <person name="Dixit A."/>
            <person name="Pal A.K."/>
            <person name="Ghazi I.A."/>
            <person name="Yadav M."/>
            <person name="Pandit A."/>
            <person name="Bhargava A."/>
            <person name="Sureshbabu K."/>
            <person name="Batra K."/>
            <person name="Sharma T.R."/>
            <person name="Mohapatra T."/>
            <person name="Singh N.K."/>
            <person name="Messing J."/>
            <person name="Nelson A.B."/>
            <person name="Fuks G."/>
            <person name="Kavchok S."/>
            <person name="Keizer G."/>
            <person name="Linton E."/>
            <person name="Llaca V."/>
            <person name="Song R."/>
            <person name="Tanyolac B."/>
            <person name="Young S."/>
            <person name="Ho-Il K."/>
            <person name="Hahn J.H."/>
            <person name="Sangsakoo G."/>
            <person name="Vanavichit A."/>
            <person name="de Mattos Luiz.A.T."/>
            <person name="Zimmer P.D."/>
            <person name="Malone G."/>
            <person name="Dellagostin O."/>
            <person name="de Oliveira A.C."/>
            <person name="Bevan M."/>
            <person name="Bancroft I."/>
            <person name="Minx P."/>
            <person name="Cordum H."/>
            <person name="Wilson R."/>
            <person name="Cheng Z."/>
            <person name="Jin W."/>
            <person name="Jiang J."/>
            <person name="Leong S.A."/>
            <person name="Iwama H."/>
            <person name="Gojobori T."/>
            <person name="Itoh T."/>
            <person name="Niimura Y."/>
            <person name="Fujii Y."/>
            <person name="Habara T."/>
            <person name="Sakai H."/>
            <person name="Sato Y."/>
            <person name="Wilson G."/>
            <person name="Kumar K."/>
            <person name="McCouch S."/>
            <person name="Juretic N."/>
            <person name="Hoen D."/>
            <person name="Wright S."/>
            <person name="Bruskiewich R."/>
            <person name="Bureau T."/>
            <person name="Miyao A."/>
            <person name="Hirochika H."/>
            <person name="Nishikawa T."/>
            <person name="Kadowaki K."/>
            <person name="Sugiura M."/>
            <person name="Burr B."/>
            <person name="Sasaki T."/>
        </authorList>
    </citation>
    <scope>NUCLEOTIDE SEQUENCE [LARGE SCALE GENOMIC DNA]</scope>
    <source>
        <strain evidence="2">cv. Nipponbare</strain>
    </source>
</reference>
<dbReference type="Gramene" id="Os05t0302350-01">
    <property type="protein sequence ID" value="Os05t0302350-01"/>
    <property type="gene ID" value="Os05g0302350"/>
</dbReference>
<organism evidence="1 2">
    <name type="scientific">Oryza sativa subsp. japonica</name>
    <name type="common">Rice</name>
    <dbReference type="NCBI Taxonomy" id="39947"/>
    <lineage>
        <taxon>Eukaryota</taxon>
        <taxon>Viridiplantae</taxon>
        <taxon>Streptophyta</taxon>
        <taxon>Embryophyta</taxon>
        <taxon>Tracheophyta</taxon>
        <taxon>Spermatophyta</taxon>
        <taxon>Magnoliopsida</taxon>
        <taxon>Liliopsida</taxon>
        <taxon>Poales</taxon>
        <taxon>Poaceae</taxon>
        <taxon>BOP clade</taxon>
        <taxon>Oryzoideae</taxon>
        <taxon>Oryzeae</taxon>
        <taxon>Oryzinae</taxon>
        <taxon>Oryza</taxon>
        <taxon>Oryza sativa</taxon>
    </lineage>
</organism>
<dbReference type="AlphaFoldDB" id="A0A0P0WKJ6"/>
<gene>
    <name evidence="1" type="ordered locus">Os05g0302350</name>
    <name evidence="1" type="ORF">OSNPB_050302350</name>
</gene>
<evidence type="ECO:0000313" key="2">
    <source>
        <dbReference type="Proteomes" id="UP000059680"/>
    </source>
</evidence>
<dbReference type="Proteomes" id="UP000059680">
    <property type="component" value="Chromosome 5"/>
</dbReference>